<sequence length="251" mass="29773">MLKKKTNAGGIPPPDFKLYYKAVIIQTVWYWHKNRHTDQWNRIENPEMEPQTYGYDPQKYGQLIFDKAGKNIQWKKDSLFNKWCWESWTVTCRRMKLDHFLTPFTKINSKWIKDLNVKQETIRTLEEKAGKKTSLTSASLTDLMKIKSFCTAKETTNKTKRQPTEWEKIFTNDILDKGLVSKTYKELTKLHTRKTNNPMKKWAENMNRHFSKEDIQTANKQVKRCSMSLLSGKYKSKTHSDTTSCQSEWLK</sequence>
<protein>
    <submittedName>
        <fullName evidence="1">Retrovirus-related pol polyprotein line-1</fullName>
    </submittedName>
</protein>
<accession>A0A485NH19</accession>
<reference evidence="1 2" key="1">
    <citation type="submission" date="2019-01" db="EMBL/GenBank/DDBJ databases">
        <authorList>
            <person name="Alioto T."/>
            <person name="Alioto T."/>
        </authorList>
    </citation>
    <scope>NUCLEOTIDE SEQUENCE [LARGE SCALE GENOMIC DNA]</scope>
</reference>
<dbReference type="Proteomes" id="UP000386466">
    <property type="component" value="Unassembled WGS sequence"/>
</dbReference>
<name>A0A485NH19_LYNPA</name>
<organism evidence="1 2">
    <name type="scientific">Lynx pardinus</name>
    <name type="common">Iberian lynx</name>
    <name type="synonym">Felis pardina</name>
    <dbReference type="NCBI Taxonomy" id="191816"/>
    <lineage>
        <taxon>Eukaryota</taxon>
        <taxon>Metazoa</taxon>
        <taxon>Chordata</taxon>
        <taxon>Craniata</taxon>
        <taxon>Vertebrata</taxon>
        <taxon>Euteleostomi</taxon>
        <taxon>Mammalia</taxon>
        <taxon>Eutheria</taxon>
        <taxon>Laurasiatheria</taxon>
        <taxon>Carnivora</taxon>
        <taxon>Feliformia</taxon>
        <taxon>Felidae</taxon>
        <taxon>Felinae</taxon>
        <taxon>Lynx</taxon>
    </lineage>
</organism>
<dbReference type="PANTHER" id="PTHR19446">
    <property type="entry name" value="REVERSE TRANSCRIPTASES"/>
    <property type="match status" value="1"/>
</dbReference>
<evidence type="ECO:0000313" key="1">
    <source>
        <dbReference type="EMBL" id="VFV31817.1"/>
    </source>
</evidence>
<dbReference type="AlphaFoldDB" id="A0A485NH19"/>
<evidence type="ECO:0000313" key="2">
    <source>
        <dbReference type="Proteomes" id="UP000386466"/>
    </source>
</evidence>
<proteinExistence type="predicted"/>
<keyword evidence="2" id="KW-1185">Reference proteome</keyword>
<gene>
    <name evidence="1" type="ORF">LYPA_23C012605</name>
</gene>
<dbReference type="EMBL" id="CAAGRJ010016200">
    <property type="protein sequence ID" value="VFV31817.1"/>
    <property type="molecule type" value="Genomic_DNA"/>
</dbReference>